<sequence length="323" mass="35843">MTPSLAVIFVNYRSSKLLLDALSSLYRETAGTPPDVWVVDNASGDDSRDRILDAFPAVQWIDMGYNAGFARANNAGIRAAGDKDVLLLNPDTIVLDRAVEKAYAQLCDSDFVACGVQLLNPDGSPQISGNFFMKGGLNHLLLLPYLGALLRWIGYRSGTKVPNVREAGSVHPVEWVSGAFLMVKRSAIRQAGLMDEDFFLYAEEVEWCARLGKVGPLCIFGEERIIHLQGETVQDGKGYSGLTTRKDFQLMLSNHLRVRKQFGVGWFLVLLLGYTAGVPVFFLGNIFTLRGLSAPAQFARNVARLWWWTPRIIGGRPHFYKVL</sequence>
<keyword evidence="7" id="KW-1185">Reference proteome</keyword>
<dbReference type="OrthoDB" id="9771846at2"/>
<feature type="transmembrane region" description="Helical" evidence="4">
    <location>
        <begin position="263"/>
        <end position="283"/>
    </location>
</feature>
<evidence type="ECO:0000256" key="2">
    <source>
        <dbReference type="ARBA" id="ARBA00022676"/>
    </source>
</evidence>
<evidence type="ECO:0000313" key="6">
    <source>
        <dbReference type="EMBL" id="TDW96642.1"/>
    </source>
</evidence>
<dbReference type="InterPro" id="IPR029044">
    <property type="entry name" value="Nucleotide-diphossugar_trans"/>
</dbReference>
<dbReference type="PANTHER" id="PTHR43179">
    <property type="entry name" value="RHAMNOSYLTRANSFERASE WBBL"/>
    <property type="match status" value="1"/>
</dbReference>
<dbReference type="CDD" id="cd04186">
    <property type="entry name" value="GT_2_like_c"/>
    <property type="match status" value="1"/>
</dbReference>
<evidence type="ECO:0000259" key="5">
    <source>
        <dbReference type="Pfam" id="PF00535"/>
    </source>
</evidence>
<dbReference type="Pfam" id="PF00535">
    <property type="entry name" value="Glycos_transf_2"/>
    <property type="match status" value="1"/>
</dbReference>
<evidence type="ECO:0000256" key="1">
    <source>
        <dbReference type="ARBA" id="ARBA00006739"/>
    </source>
</evidence>
<gene>
    <name evidence="6" type="ORF">EDB95_4476</name>
</gene>
<keyword evidence="4" id="KW-1133">Transmembrane helix</keyword>
<evidence type="ECO:0000313" key="7">
    <source>
        <dbReference type="Proteomes" id="UP000294498"/>
    </source>
</evidence>
<dbReference type="AlphaFoldDB" id="A0A4V3GKR6"/>
<comment type="similarity">
    <text evidence="1">Belongs to the glycosyltransferase 2 family.</text>
</comment>
<dbReference type="SUPFAM" id="SSF53448">
    <property type="entry name" value="Nucleotide-diphospho-sugar transferases"/>
    <property type="match status" value="1"/>
</dbReference>
<keyword evidence="4" id="KW-0812">Transmembrane</keyword>
<dbReference type="PANTHER" id="PTHR43179:SF12">
    <property type="entry name" value="GALACTOFURANOSYLTRANSFERASE GLFT2"/>
    <property type="match status" value="1"/>
</dbReference>
<evidence type="ECO:0000256" key="4">
    <source>
        <dbReference type="SAM" id="Phobius"/>
    </source>
</evidence>
<dbReference type="InterPro" id="IPR001173">
    <property type="entry name" value="Glyco_trans_2-like"/>
</dbReference>
<accession>A0A4V3GKR6</accession>
<evidence type="ECO:0000256" key="3">
    <source>
        <dbReference type="ARBA" id="ARBA00022679"/>
    </source>
</evidence>
<dbReference type="GO" id="GO:0016757">
    <property type="term" value="F:glycosyltransferase activity"/>
    <property type="evidence" value="ECO:0007669"/>
    <property type="project" value="UniProtKB-KW"/>
</dbReference>
<dbReference type="RefSeq" id="WP_133997442.1">
    <property type="nucleotide sequence ID" value="NZ_SODV01000002.1"/>
</dbReference>
<reference evidence="6 7" key="1">
    <citation type="submission" date="2019-03" db="EMBL/GenBank/DDBJ databases">
        <title>Genomic Encyclopedia of Type Strains, Phase IV (KMG-IV): sequencing the most valuable type-strain genomes for metagenomic binning, comparative biology and taxonomic classification.</title>
        <authorList>
            <person name="Goeker M."/>
        </authorList>
    </citation>
    <scope>NUCLEOTIDE SEQUENCE [LARGE SCALE GENOMIC DNA]</scope>
    <source>
        <strain evidence="6 7">DSM 100059</strain>
    </source>
</reference>
<feature type="domain" description="Glycosyltransferase 2-like" evidence="5">
    <location>
        <begin position="7"/>
        <end position="123"/>
    </location>
</feature>
<keyword evidence="2" id="KW-0328">Glycosyltransferase</keyword>
<organism evidence="6 7">
    <name type="scientific">Dinghuibacter silviterrae</name>
    <dbReference type="NCBI Taxonomy" id="1539049"/>
    <lineage>
        <taxon>Bacteria</taxon>
        <taxon>Pseudomonadati</taxon>
        <taxon>Bacteroidota</taxon>
        <taxon>Chitinophagia</taxon>
        <taxon>Chitinophagales</taxon>
        <taxon>Chitinophagaceae</taxon>
        <taxon>Dinghuibacter</taxon>
    </lineage>
</organism>
<dbReference type="Gene3D" id="3.90.550.10">
    <property type="entry name" value="Spore Coat Polysaccharide Biosynthesis Protein SpsA, Chain A"/>
    <property type="match status" value="1"/>
</dbReference>
<protein>
    <recommendedName>
        <fullName evidence="5">Glycosyltransferase 2-like domain-containing protein</fullName>
    </recommendedName>
</protein>
<comment type="caution">
    <text evidence="6">The sequence shown here is derived from an EMBL/GenBank/DDBJ whole genome shotgun (WGS) entry which is preliminary data.</text>
</comment>
<keyword evidence="4" id="KW-0472">Membrane</keyword>
<name>A0A4V3GKR6_9BACT</name>
<keyword evidence="3" id="KW-0808">Transferase</keyword>
<dbReference type="EMBL" id="SODV01000002">
    <property type="protein sequence ID" value="TDW96642.1"/>
    <property type="molecule type" value="Genomic_DNA"/>
</dbReference>
<dbReference type="Proteomes" id="UP000294498">
    <property type="component" value="Unassembled WGS sequence"/>
</dbReference>
<proteinExistence type="inferred from homology"/>